<protein>
    <submittedName>
        <fullName evidence="1">Uncharacterized protein</fullName>
    </submittedName>
</protein>
<accession>A0ACC1Q839</accession>
<organism evidence="1 2">
    <name type="scientific">Trametes sanguinea</name>
    <dbReference type="NCBI Taxonomy" id="158606"/>
    <lineage>
        <taxon>Eukaryota</taxon>
        <taxon>Fungi</taxon>
        <taxon>Dikarya</taxon>
        <taxon>Basidiomycota</taxon>
        <taxon>Agaricomycotina</taxon>
        <taxon>Agaricomycetes</taxon>
        <taxon>Polyporales</taxon>
        <taxon>Polyporaceae</taxon>
        <taxon>Trametes</taxon>
    </lineage>
</organism>
<gene>
    <name evidence="1" type="ORF">NUW54_g814</name>
</gene>
<evidence type="ECO:0000313" key="2">
    <source>
        <dbReference type="Proteomes" id="UP001144978"/>
    </source>
</evidence>
<reference evidence="1" key="1">
    <citation type="submission" date="2022-08" db="EMBL/GenBank/DDBJ databases">
        <title>Genome Sequence of Pycnoporus sanguineus.</title>
        <authorList>
            <person name="Buettner E."/>
        </authorList>
    </citation>
    <scope>NUCLEOTIDE SEQUENCE</scope>
    <source>
        <strain evidence="1">CG-C14</strain>
    </source>
</reference>
<proteinExistence type="predicted"/>
<dbReference type="EMBL" id="JANSHE010000119">
    <property type="protein sequence ID" value="KAJ3016395.1"/>
    <property type="molecule type" value="Genomic_DNA"/>
</dbReference>
<comment type="caution">
    <text evidence="1">The sequence shown here is derived from an EMBL/GenBank/DDBJ whole genome shotgun (WGS) entry which is preliminary data.</text>
</comment>
<keyword evidence="2" id="KW-1185">Reference proteome</keyword>
<evidence type="ECO:0000313" key="1">
    <source>
        <dbReference type="EMBL" id="KAJ3016395.1"/>
    </source>
</evidence>
<sequence length="822" mass="91137">MRPQGQKNPFDPSRFDFEDPAAASSNRRQVHFGPAVYLRESLGYSSSLAPSGQHSDRSKASPKDSKGHLAFRALASFRTCMIWAVLVVAAAFFLRVSICLLQPCLSTQHVSKPIHDYVENAIRVALDSTSQRRNFALDLDGAIIIPALTSPSSSIGPAVQNIPDNVLRGDVDNGCWSFAGKQGQIGIRLSQKINPTHVGADMLTTYAFDPCAPRDILVWGIVDGSGNRLIFDADLRQYRETIAHYGAGPAQTLGYDFLLLAYFQYNATAAFPLQTFHIASPVIASSMTCPEQIEIEDKDIDNIFVFEGDADGLEAVREGRDAIGVLADRGVRIVFDRKANYDKSVLGLQVPALLLVAGGRALFGTSCNAVAAGAVHHHLDGKFPILVIMRVQLGDACDERAGWIASHGEGKFVNNYLSRCEREKSRVEQFLGSERRAHDLLEFKGEGRLSAKAGVLGRELDAIRPGATIIPVIISSDKTQLTVFRSKMAYPVYLTTGNLPKDVHQKLCARISGIDLFSGDGSMRRGHPLFALHIGNYLEQILSTGTKQGYRTYLRACKDAGIKPIVHPYWADLPFVNIFQSIVPDVLHRLYQGVVKHIIVWVAKAFGHNELDARYRSIPPNHNIHLFLRGITKLQRVTGKEHSQMCRFLLGLLIGLPLLNGMSPARLLCTVRALLDFLYMVQYPAHTTRTLELLKDALRRFHANKAIFVDLGVQLNFKLPKLHFLKHHILFILLFGMTDNYDTHYINWVPQRPRLQVTATDKPCQASTRQLTRYPSVNSVTFAKAARADSATLLPEALTRFVVQYRDPGLSLAEARRKAASV</sequence>
<name>A0ACC1Q839_9APHY</name>
<dbReference type="Proteomes" id="UP001144978">
    <property type="component" value="Unassembled WGS sequence"/>
</dbReference>